<proteinExistence type="predicted"/>
<feature type="region of interest" description="Disordered" evidence="1">
    <location>
        <begin position="752"/>
        <end position="802"/>
    </location>
</feature>
<feature type="region of interest" description="Disordered" evidence="1">
    <location>
        <begin position="379"/>
        <end position="406"/>
    </location>
</feature>
<dbReference type="Proteomes" id="UP001194468">
    <property type="component" value="Unassembled WGS sequence"/>
</dbReference>
<sequence length="802" mass="88461">MSSAEGAPKLQPVSIPDQLSLSPTPTPLPMFPNRLWATFPFRVVPWEDSDTLHFHARLLRCFLLGLVNVQSELDPALVSRGPERFRAWHMWSILGQRLADVGLGPDADPHAYEPLSHRVRAATLARCPPKRRYEAPTWLPFATDTTTDMGTDVPTDHTVHVAPPFVPHPMHDHDHNHNHNLTHGLHDKGRSAVITDIRLGGYARVLGRYDGGPGVIGCFLVGLLALAIVLSRFWSVAKVRSAYRFSTATDASEWVFQSLSWDPFAICEAAQDLVLDTNEEVGYRTSMPRAWLHERPGQDAYDTFKRSVLTVIPWSHFYSCIQMGVRARAYFSGPTSSFGVLDHLDRGANDVIITRRDDHSPVSNGFDLDDGVLTPAVLNGTRQSGTTPDRDVAAIGRPGDGHSSVSNEFDLDAGVLTPAMPHGIEQAGSAPDHVSSEFGLSTRNLRGSAMTMVNRCLEPSAMRDVAVKKPDHPQMTALDVAPENQIKLAFTLVASTHVDRGSHQKNPSFDGDESASKDGSDGELWRTDDVNGEWRRQDGALSETECPLSLRRARSTGCLWRRREVFDDDGDSDSTEQFNARLSNERESREVPCRNGWSGGSSWQREGREDETDNWRMRIPRVTQSTKEMSGARQCRIDNNSTKSRRYSSPPPNTNDGADRYVTSAMAISPEQQTDNTASGDGVYLVPQKRSGLCSPVRRSGSPSGLGFFPLRKTPTLLTPKARRPGCLYIPDPPVVGSNEADAWWDRLTRGGASATGHTSGGVPEVGSRGAPDGPVSWRDRHEHDPASRRIMFGHRRTMTQG</sequence>
<organism evidence="3 4">
    <name type="scientific">Boletus edulis BED1</name>
    <dbReference type="NCBI Taxonomy" id="1328754"/>
    <lineage>
        <taxon>Eukaryota</taxon>
        <taxon>Fungi</taxon>
        <taxon>Dikarya</taxon>
        <taxon>Basidiomycota</taxon>
        <taxon>Agaricomycotina</taxon>
        <taxon>Agaricomycetes</taxon>
        <taxon>Agaricomycetidae</taxon>
        <taxon>Boletales</taxon>
        <taxon>Boletineae</taxon>
        <taxon>Boletaceae</taxon>
        <taxon>Boletoideae</taxon>
        <taxon>Boletus</taxon>
    </lineage>
</organism>
<keyword evidence="2" id="KW-1133">Transmembrane helix</keyword>
<feature type="compositionally biased region" description="Low complexity" evidence="1">
    <location>
        <begin position="752"/>
        <end position="762"/>
    </location>
</feature>
<feature type="compositionally biased region" description="Basic residues" evidence="1">
    <location>
        <begin position="792"/>
        <end position="802"/>
    </location>
</feature>
<keyword evidence="2" id="KW-0472">Membrane</keyword>
<comment type="caution">
    <text evidence="3">The sequence shown here is derived from an EMBL/GenBank/DDBJ whole genome shotgun (WGS) entry which is preliminary data.</text>
</comment>
<feature type="region of interest" description="Disordered" evidence="1">
    <location>
        <begin position="499"/>
        <end position="531"/>
    </location>
</feature>
<evidence type="ECO:0000256" key="1">
    <source>
        <dbReference type="SAM" id="MobiDB-lite"/>
    </source>
</evidence>
<reference evidence="3" key="2">
    <citation type="journal article" date="2020" name="Nat. Commun.">
        <title>Large-scale genome sequencing of mycorrhizal fungi provides insights into the early evolution of symbiotic traits.</title>
        <authorList>
            <person name="Miyauchi S."/>
            <person name="Kiss E."/>
            <person name="Kuo A."/>
            <person name="Drula E."/>
            <person name="Kohler A."/>
            <person name="Sanchez-Garcia M."/>
            <person name="Morin E."/>
            <person name="Andreopoulos B."/>
            <person name="Barry K.W."/>
            <person name="Bonito G."/>
            <person name="Buee M."/>
            <person name="Carver A."/>
            <person name="Chen C."/>
            <person name="Cichocki N."/>
            <person name="Clum A."/>
            <person name="Culley D."/>
            <person name="Crous P.W."/>
            <person name="Fauchery L."/>
            <person name="Girlanda M."/>
            <person name="Hayes R.D."/>
            <person name="Keri Z."/>
            <person name="LaButti K."/>
            <person name="Lipzen A."/>
            <person name="Lombard V."/>
            <person name="Magnuson J."/>
            <person name="Maillard F."/>
            <person name="Murat C."/>
            <person name="Nolan M."/>
            <person name="Ohm R.A."/>
            <person name="Pangilinan J."/>
            <person name="Pereira M.F."/>
            <person name="Perotto S."/>
            <person name="Peter M."/>
            <person name="Pfister S."/>
            <person name="Riley R."/>
            <person name="Sitrit Y."/>
            <person name="Stielow J.B."/>
            <person name="Szollosi G."/>
            <person name="Zifcakova L."/>
            <person name="Stursova M."/>
            <person name="Spatafora J.W."/>
            <person name="Tedersoo L."/>
            <person name="Vaario L.M."/>
            <person name="Yamada A."/>
            <person name="Yan M."/>
            <person name="Wang P."/>
            <person name="Xu J."/>
            <person name="Bruns T."/>
            <person name="Baldrian P."/>
            <person name="Vilgalys R."/>
            <person name="Dunand C."/>
            <person name="Henrissat B."/>
            <person name="Grigoriev I.V."/>
            <person name="Hibbett D."/>
            <person name="Nagy L.G."/>
            <person name="Martin F.M."/>
        </authorList>
    </citation>
    <scope>NUCLEOTIDE SEQUENCE</scope>
    <source>
        <strain evidence="3">BED1</strain>
    </source>
</reference>
<protein>
    <submittedName>
        <fullName evidence="3">Uncharacterized protein</fullName>
    </submittedName>
</protein>
<feature type="region of interest" description="Disordered" evidence="1">
    <location>
        <begin position="1"/>
        <end position="20"/>
    </location>
</feature>
<evidence type="ECO:0000313" key="3">
    <source>
        <dbReference type="EMBL" id="KAF8434307.1"/>
    </source>
</evidence>
<feature type="compositionally biased region" description="Basic and acidic residues" evidence="1">
    <location>
        <begin position="778"/>
        <end position="788"/>
    </location>
</feature>
<feature type="transmembrane region" description="Helical" evidence="2">
    <location>
        <begin position="214"/>
        <end position="234"/>
    </location>
</feature>
<evidence type="ECO:0000313" key="4">
    <source>
        <dbReference type="Proteomes" id="UP001194468"/>
    </source>
</evidence>
<gene>
    <name evidence="3" type="ORF">L210DRAFT_3649154</name>
</gene>
<reference evidence="3" key="1">
    <citation type="submission" date="2019-10" db="EMBL/GenBank/DDBJ databases">
        <authorList>
            <consortium name="DOE Joint Genome Institute"/>
            <person name="Kuo A."/>
            <person name="Miyauchi S."/>
            <person name="Kiss E."/>
            <person name="Drula E."/>
            <person name="Kohler A."/>
            <person name="Sanchez-Garcia M."/>
            <person name="Andreopoulos B."/>
            <person name="Barry K.W."/>
            <person name="Bonito G."/>
            <person name="Buee M."/>
            <person name="Carver A."/>
            <person name="Chen C."/>
            <person name="Cichocki N."/>
            <person name="Clum A."/>
            <person name="Culley D."/>
            <person name="Crous P.W."/>
            <person name="Fauchery L."/>
            <person name="Girlanda M."/>
            <person name="Hayes R."/>
            <person name="Keri Z."/>
            <person name="LaButti K."/>
            <person name="Lipzen A."/>
            <person name="Lombard V."/>
            <person name="Magnuson J."/>
            <person name="Maillard F."/>
            <person name="Morin E."/>
            <person name="Murat C."/>
            <person name="Nolan M."/>
            <person name="Ohm R."/>
            <person name="Pangilinan J."/>
            <person name="Pereira M."/>
            <person name="Perotto S."/>
            <person name="Peter M."/>
            <person name="Riley R."/>
            <person name="Sitrit Y."/>
            <person name="Stielow B."/>
            <person name="Szollosi G."/>
            <person name="Zifcakova L."/>
            <person name="Stursova M."/>
            <person name="Spatafora J.W."/>
            <person name="Tedersoo L."/>
            <person name="Vaario L.-M."/>
            <person name="Yamada A."/>
            <person name="Yan M."/>
            <person name="Wang P."/>
            <person name="Xu J."/>
            <person name="Bruns T."/>
            <person name="Baldrian P."/>
            <person name="Vilgalys R."/>
            <person name="Henrissat B."/>
            <person name="Grigoriev I.V."/>
            <person name="Hibbett D."/>
            <person name="Nagy L.G."/>
            <person name="Martin F.M."/>
        </authorList>
    </citation>
    <scope>NUCLEOTIDE SEQUENCE</scope>
    <source>
        <strain evidence="3">BED1</strain>
    </source>
</reference>
<dbReference type="AlphaFoldDB" id="A0AAD4BLF5"/>
<keyword evidence="2" id="KW-0812">Transmembrane</keyword>
<accession>A0AAD4BLF5</accession>
<feature type="compositionally biased region" description="Basic and acidic residues" evidence="1">
    <location>
        <begin position="583"/>
        <end position="592"/>
    </location>
</feature>
<dbReference type="EMBL" id="WHUW01000029">
    <property type="protein sequence ID" value="KAF8434307.1"/>
    <property type="molecule type" value="Genomic_DNA"/>
</dbReference>
<feature type="compositionally biased region" description="Basic and acidic residues" evidence="1">
    <location>
        <begin position="514"/>
        <end position="531"/>
    </location>
</feature>
<name>A0AAD4BLF5_BOLED</name>
<feature type="region of interest" description="Disordered" evidence="1">
    <location>
        <begin position="566"/>
        <end position="658"/>
    </location>
</feature>
<keyword evidence="4" id="KW-1185">Reference proteome</keyword>
<feature type="compositionally biased region" description="Basic and acidic residues" evidence="1">
    <location>
        <begin position="605"/>
        <end position="616"/>
    </location>
</feature>
<evidence type="ECO:0000256" key="2">
    <source>
        <dbReference type="SAM" id="Phobius"/>
    </source>
</evidence>